<dbReference type="InterPro" id="IPR003599">
    <property type="entry name" value="Ig_sub"/>
</dbReference>
<keyword evidence="3 6" id="KW-1015">Disulfide bond</keyword>
<dbReference type="PANTHER" id="PTHR11738">
    <property type="entry name" value="MHC CLASS I NK CELL RECEPTOR"/>
    <property type="match status" value="1"/>
</dbReference>
<accession>A0A9W2VU78</accession>
<dbReference type="InterPro" id="IPR050412">
    <property type="entry name" value="Ig-like_Receptors_ImmuneReg"/>
</dbReference>
<evidence type="ECO:0000313" key="9">
    <source>
        <dbReference type="Proteomes" id="UP001165780"/>
    </source>
</evidence>
<evidence type="ECO:0000313" key="10">
    <source>
        <dbReference type="RefSeq" id="XP_053762239.1"/>
    </source>
</evidence>
<dbReference type="InterPro" id="IPR036179">
    <property type="entry name" value="Ig-like_dom_sf"/>
</dbReference>
<evidence type="ECO:0000256" key="6">
    <source>
        <dbReference type="PIRSR" id="PIRSR001979-1"/>
    </source>
</evidence>
<dbReference type="PANTHER" id="PTHR11738:SF184">
    <property type="entry name" value="ALPHA-1B-GLYCOPROTEIN"/>
    <property type="match status" value="1"/>
</dbReference>
<dbReference type="RefSeq" id="XP_053762239.1">
    <property type="nucleotide sequence ID" value="XM_053906264.1"/>
</dbReference>
<feature type="signal peptide" evidence="7">
    <location>
        <begin position="1"/>
        <end position="22"/>
    </location>
</feature>
<evidence type="ECO:0000256" key="3">
    <source>
        <dbReference type="ARBA" id="ARBA00023157"/>
    </source>
</evidence>
<dbReference type="GeneID" id="109260437"/>
<reference evidence="10" key="1">
    <citation type="submission" date="2025-08" db="UniProtKB">
        <authorList>
            <consortium name="RefSeq"/>
        </authorList>
    </citation>
    <scope>IDENTIFICATION</scope>
    <source>
        <tissue evidence="10">Whole blood</tissue>
    </source>
</reference>
<dbReference type="FunFam" id="2.60.40.10:FF:000033">
    <property type="entry name" value="Killer cell immunoglobulin-like receptor"/>
    <property type="match status" value="3"/>
</dbReference>
<dbReference type="InterPro" id="IPR007110">
    <property type="entry name" value="Ig-like_dom"/>
</dbReference>
<dbReference type="SMART" id="SM00409">
    <property type="entry name" value="IG"/>
    <property type="match status" value="3"/>
</dbReference>
<keyword evidence="2" id="KW-0677">Repeat</keyword>
<dbReference type="CTD" id="1"/>
<dbReference type="GO" id="GO:0002764">
    <property type="term" value="P:immune response-regulating signaling pathway"/>
    <property type="evidence" value="ECO:0007669"/>
    <property type="project" value="TreeGrafter"/>
</dbReference>
<feature type="domain" description="Ig-like" evidence="8">
    <location>
        <begin position="313"/>
        <end position="402"/>
    </location>
</feature>
<dbReference type="InterPro" id="IPR016332">
    <property type="entry name" value="A1B_glyco/leuk_Ig-like_rcpt"/>
</dbReference>
<feature type="disulfide bond" evidence="6">
    <location>
        <begin position="143"/>
        <end position="186"/>
    </location>
</feature>
<organism evidence="9 10">
    <name type="scientific">Panthera pardus</name>
    <name type="common">Leopard</name>
    <name type="synonym">Felis pardus</name>
    <dbReference type="NCBI Taxonomy" id="9691"/>
    <lineage>
        <taxon>Eukaryota</taxon>
        <taxon>Metazoa</taxon>
        <taxon>Chordata</taxon>
        <taxon>Craniata</taxon>
        <taxon>Vertebrata</taxon>
        <taxon>Euteleostomi</taxon>
        <taxon>Mammalia</taxon>
        <taxon>Eutheria</taxon>
        <taxon>Laurasiatheria</taxon>
        <taxon>Carnivora</taxon>
        <taxon>Feliformia</taxon>
        <taxon>Felidae</taxon>
        <taxon>Pantherinae</taxon>
        <taxon>Panthera</taxon>
    </lineage>
</organism>
<dbReference type="PROSITE" id="PS50835">
    <property type="entry name" value="IG_LIKE"/>
    <property type="match status" value="2"/>
</dbReference>
<keyword evidence="4" id="KW-0325">Glycoprotein</keyword>
<keyword evidence="9" id="KW-1185">Reference proteome</keyword>
<dbReference type="SMART" id="SM00408">
    <property type="entry name" value="IGc2"/>
    <property type="match status" value="3"/>
</dbReference>
<protein>
    <submittedName>
        <fullName evidence="10">Alpha-1B-glycoprotein isoform X1</fullName>
    </submittedName>
</protein>
<proteinExistence type="predicted"/>
<dbReference type="AlphaFoldDB" id="A0A9W2VU78"/>
<feature type="disulfide bond" evidence="6">
    <location>
        <begin position="50"/>
        <end position="97"/>
    </location>
</feature>
<sequence length="552" mass="59654">MSTLWAFLMLWGLLLSPATTEAAIAFQTQPDLWAEVESLLEPWANVTLICHACLETMDFELFKDGVTQELVHLGVPAMEHQFPLGPVTSDTQGLYRCRSGLSSGWTQLSNLLEVTGAETLPPPVLSTEPVSWITPGLETKLLCRGGFRGVTFLLRLEGDDQFLEVFEAPTGVEATFPVRRPGNYSCSYRTHAAGAPSEPSATVTVEELGAPLPPTLSLQGESAAAVLHPGARKTLVCVAPLSGVHFQLRRGEEVLQVPMSSTSPDRVFFNLNAVALGDGGLYTCRYQLRGQQTWSLDSAPAELLLSDETLPAPELSAEPATPRPAPGASLQLRCRAPRPGLRFALVREDAGQRRVHRVLSPAGTEAHFELRDVSAVDSANYSCVYVDTEPPFAGSAPSAPLELRVEGPPPRPQLRPLWRGAVTPGRDAVLRCEGQVPDVTFELLRAGEKEASTQTRTAHRSADLVLTYVGPQHVGNYSCRYRRLWPKVLVSEFSEPVELQVAGELIHCRLRLLMVSLASIFSLLALIPHAAAGGWTHPGGAGGLSLIPPGNQ</sequence>
<keyword evidence="1 7" id="KW-0732">Signal</keyword>
<gene>
    <name evidence="10" type="primary">A1BG</name>
</gene>
<evidence type="ECO:0000256" key="2">
    <source>
        <dbReference type="ARBA" id="ARBA00022737"/>
    </source>
</evidence>
<dbReference type="InterPro" id="IPR003598">
    <property type="entry name" value="Ig_sub2"/>
</dbReference>
<keyword evidence="5" id="KW-0393">Immunoglobulin domain</keyword>
<evidence type="ECO:0000256" key="5">
    <source>
        <dbReference type="ARBA" id="ARBA00023319"/>
    </source>
</evidence>
<dbReference type="Pfam" id="PF13895">
    <property type="entry name" value="Ig_2"/>
    <property type="match status" value="1"/>
</dbReference>
<evidence type="ECO:0000256" key="4">
    <source>
        <dbReference type="ARBA" id="ARBA00023180"/>
    </source>
</evidence>
<feature type="domain" description="Ig-like" evidence="8">
    <location>
        <begin position="410"/>
        <end position="480"/>
    </location>
</feature>
<dbReference type="Proteomes" id="UP001165780">
    <property type="component" value="Unplaced"/>
</dbReference>
<evidence type="ECO:0000256" key="1">
    <source>
        <dbReference type="ARBA" id="ARBA00022729"/>
    </source>
</evidence>
<dbReference type="InterPro" id="IPR013783">
    <property type="entry name" value="Ig-like_fold"/>
</dbReference>
<feature type="chain" id="PRO_5040827643" evidence="7">
    <location>
        <begin position="23"/>
        <end position="552"/>
    </location>
</feature>
<dbReference type="GO" id="GO:0005886">
    <property type="term" value="C:plasma membrane"/>
    <property type="evidence" value="ECO:0007669"/>
    <property type="project" value="TreeGrafter"/>
</dbReference>
<name>A0A9W2VU78_PANPR</name>
<dbReference type="Gene3D" id="2.60.40.10">
    <property type="entry name" value="Immunoglobulins"/>
    <property type="match status" value="5"/>
</dbReference>
<evidence type="ECO:0000256" key="7">
    <source>
        <dbReference type="SAM" id="SignalP"/>
    </source>
</evidence>
<dbReference type="SUPFAM" id="SSF48726">
    <property type="entry name" value="Immunoglobulin"/>
    <property type="match status" value="5"/>
</dbReference>
<evidence type="ECO:0000259" key="8">
    <source>
        <dbReference type="PROSITE" id="PS50835"/>
    </source>
</evidence>
<dbReference type="PIRSF" id="PIRSF001979">
    <property type="entry name" value="Alpha_1B_glycoprot_prd"/>
    <property type="match status" value="1"/>
</dbReference>